<organism evidence="1 2">
    <name type="scientific">Candidatus Venteria ishoeyi</name>
    <dbReference type="NCBI Taxonomy" id="1899563"/>
    <lineage>
        <taxon>Bacteria</taxon>
        <taxon>Pseudomonadati</taxon>
        <taxon>Pseudomonadota</taxon>
        <taxon>Gammaproteobacteria</taxon>
        <taxon>Thiotrichales</taxon>
        <taxon>Thiotrichaceae</taxon>
        <taxon>Venteria</taxon>
    </lineage>
</organism>
<evidence type="ECO:0000313" key="2">
    <source>
        <dbReference type="Proteomes" id="UP000236724"/>
    </source>
</evidence>
<reference evidence="1 2" key="1">
    <citation type="submission" date="2016-10" db="EMBL/GenBank/DDBJ databases">
        <authorList>
            <person name="de Groot N.N."/>
        </authorList>
    </citation>
    <scope>NUCLEOTIDE SEQUENCE [LARGE SCALE GENOMIC DNA]</scope>
    <source>
        <strain evidence="1">MBHS1</strain>
    </source>
</reference>
<proteinExistence type="predicted"/>
<dbReference type="AlphaFoldDB" id="A0A1H6FHK9"/>
<gene>
    <name evidence="1" type="ORF">MBHS_04528</name>
</gene>
<sequence>MIEEKLLLALSNQVMLEYDDVLKRSEVMMLHQLSITQIDDVLDLLMLLAQKHAIYFPCTRLKPSPFRRTDLSLMFNGKT</sequence>
<protein>
    <submittedName>
        <fullName evidence="1">Uncharacterized protein</fullName>
    </submittedName>
</protein>
<keyword evidence="2" id="KW-1185">Reference proteome</keyword>
<evidence type="ECO:0000313" key="1">
    <source>
        <dbReference type="EMBL" id="SEH08636.1"/>
    </source>
</evidence>
<dbReference type="EMBL" id="FMSV02000555">
    <property type="protein sequence ID" value="SEH08636.1"/>
    <property type="molecule type" value="Genomic_DNA"/>
</dbReference>
<name>A0A1H6FHK9_9GAMM</name>
<dbReference type="Proteomes" id="UP000236724">
    <property type="component" value="Unassembled WGS sequence"/>
</dbReference>
<accession>A0A1H6FHK9</accession>